<evidence type="ECO:0000256" key="1">
    <source>
        <dbReference type="SAM" id="Phobius"/>
    </source>
</evidence>
<reference evidence="2" key="1">
    <citation type="submission" date="2022-07" db="EMBL/GenBank/DDBJ databases">
        <title>Phylogenomic reconstructions and comparative analyses of Kickxellomycotina fungi.</title>
        <authorList>
            <person name="Reynolds N.K."/>
            <person name="Stajich J.E."/>
            <person name="Barry K."/>
            <person name="Grigoriev I.V."/>
            <person name="Crous P."/>
            <person name="Smith M.E."/>
        </authorList>
    </citation>
    <scope>NUCLEOTIDE SEQUENCE</scope>
    <source>
        <strain evidence="2">IMI 214461</strain>
    </source>
</reference>
<keyword evidence="1" id="KW-0812">Transmembrane</keyword>
<accession>A0A9W8EJX6</accession>
<sequence>MAESRSELQRAENEILRRVALLDAGAIDGMRDAVGLAAGQGLGENPVGDSILQWRHAGAPPRLWTRSNALLVTRALLALVRYPQQSATMYAQFAGVSRPAALSPGFYRALFPHMPVGILYQGFSGYHLGVVGTVVNALTVYQINSLWAMLSSVIMHYCVFAMLYGGFRQAVVTRILDVGALNGGPRVPIAQLVRPAFEWMRDLALRRYPRGSVLCVYVRDIFGNLLQGGLSIFLSRLLTSPKSVSMYLAARLRAAAGAITDTEDESPSLEMLPPSTAVPMSSDEASSDADVVFTSIENQLALTVDDDNASLSSSVARRRRSQNMTSSKKAAEQGEYLIYTQARCFGF</sequence>
<keyword evidence="1" id="KW-0472">Membrane</keyword>
<evidence type="ECO:0000313" key="2">
    <source>
        <dbReference type="EMBL" id="KAJ2005299.1"/>
    </source>
</evidence>
<keyword evidence="3" id="KW-1185">Reference proteome</keyword>
<evidence type="ECO:0000313" key="3">
    <source>
        <dbReference type="Proteomes" id="UP001150907"/>
    </source>
</evidence>
<keyword evidence="1" id="KW-1133">Transmembrane helix</keyword>
<dbReference type="AlphaFoldDB" id="A0A9W8EJX6"/>
<protein>
    <submittedName>
        <fullName evidence="2">Uncharacterized protein</fullName>
    </submittedName>
</protein>
<name>A0A9W8EJX6_9FUNG</name>
<feature type="transmembrane region" description="Helical" evidence="1">
    <location>
        <begin position="147"/>
        <end position="167"/>
    </location>
</feature>
<dbReference type="Proteomes" id="UP001150907">
    <property type="component" value="Unassembled WGS sequence"/>
</dbReference>
<comment type="caution">
    <text evidence="2">The sequence shown here is derived from an EMBL/GenBank/DDBJ whole genome shotgun (WGS) entry which is preliminary data.</text>
</comment>
<dbReference type="EMBL" id="JANBQF010000109">
    <property type="protein sequence ID" value="KAJ2005299.1"/>
    <property type="molecule type" value="Genomic_DNA"/>
</dbReference>
<proteinExistence type="predicted"/>
<organism evidence="2 3">
    <name type="scientific">Coemansia thaxteri</name>
    <dbReference type="NCBI Taxonomy" id="2663907"/>
    <lineage>
        <taxon>Eukaryota</taxon>
        <taxon>Fungi</taxon>
        <taxon>Fungi incertae sedis</taxon>
        <taxon>Zoopagomycota</taxon>
        <taxon>Kickxellomycotina</taxon>
        <taxon>Kickxellomycetes</taxon>
        <taxon>Kickxellales</taxon>
        <taxon>Kickxellaceae</taxon>
        <taxon>Coemansia</taxon>
    </lineage>
</organism>
<feature type="transmembrane region" description="Helical" evidence="1">
    <location>
        <begin position="118"/>
        <end position="141"/>
    </location>
</feature>
<dbReference type="OrthoDB" id="2403262at2759"/>
<gene>
    <name evidence="2" type="ORF">H4R26_002027</name>
</gene>